<dbReference type="RefSeq" id="WP_337337137.1">
    <property type="nucleotide sequence ID" value="NZ_JBBDGL010000001.1"/>
</dbReference>
<protein>
    <submittedName>
        <fullName evidence="1">Uncharacterized protein</fullName>
    </submittedName>
</protein>
<evidence type="ECO:0000313" key="2">
    <source>
        <dbReference type="Proteomes" id="UP001368654"/>
    </source>
</evidence>
<gene>
    <name evidence="1" type="ORF">WDU96_03715</name>
</gene>
<dbReference type="Gene3D" id="3.40.50.720">
    <property type="entry name" value="NAD(P)-binding Rossmann-like Domain"/>
    <property type="match status" value="1"/>
</dbReference>
<dbReference type="EMBL" id="JBBDGL010000001">
    <property type="protein sequence ID" value="MEJ1154706.1"/>
    <property type="molecule type" value="Genomic_DNA"/>
</dbReference>
<comment type="caution">
    <text evidence="1">The sequence shown here is derived from an EMBL/GenBank/DDBJ whole genome shotgun (WGS) entry which is preliminary data.</text>
</comment>
<dbReference type="PANTHER" id="PTHR47129:SF1">
    <property type="entry name" value="NMRA-LIKE DOMAIN-CONTAINING PROTEIN"/>
    <property type="match status" value="1"/>
</dbReference>
<dbReference type="PANTHER" id="PTHR47129">
    <property type="entry name" value="QUINONE OXIDOREDUCTASE 2"/>
    <property type="match status" value="1"/>
</dbReference>
<organism evidence="1 2">
    <name type="scientific">Microbacterium marmarense</name>
    <dbReference type="NCBI Taxonomy" id="3122051"/>
    <lineage>
        <taxon>Bacteria</taxon>
        <taxon>Bacillati</taxon>
        <taxon>Actinomycetota</taxon>
        <taxon>Actinomycetes</taxon>
        <taxon>Micrococcales</taxon>
        <taxon>Microbacteriaceae</taxon>
        <taxon>Microbacterium</taxon>
    </lineage>
</organism>
<reference evidence="1 2" key="1">
    <citation type="submission" date="2024-02" db="EMBL/GenBank/DDBJ databases">
        <authorList>
            <person name="Saticioglu I.B."/>
        </authorList>
    </citation>
    <scope>NUCLEOTIDE SEQUENCE [LARGE SCALE GENOMIC DNA]</scope>
    <source>
        <strain evidence="1 2">Mu-86</strain>
    </source>
</reference>
<proteinExistence type="predicted"/>
<name>A0ABU8LSS5_9MICO</name>
<sequence>MTIAITTANGQLGSAVVSAVVARVGTSNVVALARTPEKAQHLGVEVRPGDYDDRVQLTTSLQGIDGPTLSQSELAKYIGALVGVTLTYRPMSDADYLVDRTSELGDFFGPVIAGIYQGIREGANDTTSDFAAVVGRPHTSWDEYFASVEIAPPVD</sequence>
<dbReference type="SUPFAM" id="SSF51735">
    <property type="entry name" value="NAD(P)-binding Rossmann-fold domains"/>
    <property type="match status" value="1"/>
</dbReference>
<dbReference type="InterPro" id="IPR052718">
    <property type="entry name" value="NmrA-type_oxidoreductase"/>
</dbReference>
<dbReference type="Proteomes" id="UP001368654">
    <property type="component" value="Unassembled WGS sequence"/>
</dbReference>
<accession>A0ABU8LSS5</accession>
<evidence type="ECO:0000313" key="1">
    <source>
        <dbReference type="EMBL" id="MEJ1154706.1"/>
    </source>
</evidence>
<dbReference type="InterPro" id="IPR036291">
    <property type="entry name" value="NAD(P)-bd_dom_sf"/>
</dbReference>
<keyword evidence="2" id="KW-1185">Reference proteome</keyword>